<evidence type="ECO:0000313" key="2">
    <source>
        <dbReference type="Proteomes" id="UP000685013"/>
    </source>
</evidence>
<dbReference type="AlphaFoldDB" id="A0AAV6P2H6"/>
<dbReference type="EMBL" id="JAGKQH010000002">
    <property type="protein sequence ID" value="KAG6606270.1"/>
    <property type="molecule type" value="Genomic_DNA"/>
</dbReference>
<feature type="non-terminal residue" evidence="1">
    <location>
        <position position="1"/>
    </location>
</feature>
<dbReference type="Proteomes" id="UP000685013">
    <property type="component" value="Chromosome 2"/>
</dbReference>
<keyword evidence="2" id="KW-1185">Reference proteome</keyword>
<protein>
    <submittedName>
        <fullName evidence="1">Uncharacterized protein</fullName>
    </submittedName>
</protein>
<name>A0AAV6P2H6_9ROSI</name>
<gene>
    <name evidence="1" type="ORF">SDJN03_03587</name>
</gene>
<sequence>MDVDEGVETRLSRRETASTSGLLLVEGLVLCVRDHDYDLSLFFRILDFLRGSAIFRRSDHIRRRVRSDFGMRWCTYW</sequence>
<comment type="caution">
    <text evidence="1">The sequence shown here is derived from an EMBL/GenBank/DDBJ whole genome shotgun (WGS) entry which is preliminary data.</text>
</comment>
<accession>A0AAV6P2H6</accession>
<proteinExistence type="predicted"/>
<reference evidence="1 2" key="1">
    <citation type="journal article" date="2021" name="Hortic Res">
        <title>The domestication of Cucurbita argyrosperma as revealed by the genome of its wild relative.</title>
        <authorList>
            <person name="Barrera-Redondo J."/>
            <person name="Sanchez-de la Vega G."/>
            <person name="Aguirre-Liguori J.A."/>
            <person name="Castellanos-Morales G."/>
            <person name="Gutierrez-Guerrero Y.T."/>
            <person name="Aguirre-Dugua X."/>
            <person name="Aguirre-Planter E."/>
            <person name="Tenaillon M.I."/>
            <person name="Lira-Saade R."/>
            <person name="Eguiarte L.E."/>
        </authorList>
    </citation>
    <scope>NUCLEOTIDE SEQUENCE [LARGE SCALE GENOMIC DNA]</scope>
    <source>
        <strain evidence="1">JBR-2021</strain>
    </source>
</reference>
<evidence type="ECO:0000313" key="1">
    <source>
        <dbReference type="EMBL" id="KAG6606270.1"/>
    </source>
</evidence>
<organism evidence="1 2">
    <name type="scientific">Cucurbita argyrosperma subsp. sororia</name>
    <dbReference type="NCBI Taxonomy" id="37648"/>
    <lineage>
        <taxon>Eukaryota</taxon>
        <taxon>Viridiplantae</taxon>
        <taxon>Streptophyta</taxon>
        <taxon>Embryophyta</taxon>
        <taxon>Tracheophyta</taxon>
        <taxon>Spermatophyta</taxon>
        <taxon>Magnoliopsida</taxon>
        <taxon>eudicotyledons</taxon>
        <taxon>Gunneridae</taxon>
        <taxon>Pentapetalae</taxon>
        <taxon>rosids</taxon>
        <taxon>fabids</taxon>
        <taxon>Cucurbitales</taxon>
        <taxon>Cucurbitaceae</taxon>
        <taxon>Cucurbiteae</taxon>
        <taxon>Cucurbita</taxon>
    </lineage>
</organism>